<dbReference type="Gene3D" id="3.40.50.11090">
    <property type="match status" value="1"/>
</dbReference>
<accession>A0A4R1YHW2</accession>
<dbReference type="Pfam" id="PF13692">
    <property type="entry name" value="Glyco_trans_1_4"/>
    <property type="match status" value="1"/>
</dbReference>
<name>A0A4R1YHW2_9RHOB</name>
<dbReference type="PANTHER" id="PTHR46401:SF2">
    <property type="entry name" value="GLYCOSYLTRANSFERASE WBBK-RELATED"/>
    <property type="match status" value="1"/>
</dbReference>
<evidence type="ECO:0000256" key="1">
    <source>
        <dbReference type="ARBA" id="ARBA00022679"/>
    </source>
</evidence>
<dbReference type="Proteomes" id="UP000295277">
    <property type="component" value="Unassembled WGS sequence"/>
</dbReference>
<dbReference type="AlphaFoldDB" id="A0A4R1YHW2"/>
<dbReference type="OrthoDB" id="9790710at2"/>
<evidence type="ECO:0000313" key="3">
    <source>
        <dbReference type="EMBL" id="TCM75883.1"/>
    </source>
</evidence>
<dbReference type="EMBL" id="SLVM01000036">
    <property type="protein sequence ID" value="TCM75883.1"/>
    <property type="molecule type" value="Genomic_DNA"/>
</dbReference>
<protein>
    <submittedName>
        <fullName evidence="3">Glycosyltransferase involved in cell wall biosynthesis</fullName>
    </submittedName>
</protein>
<sequence length="357" mass="39931">MRITFILPVASQNGGVRVAATYARLLQERGHLVTVVSQPLWKPRGRKARLRRLLRLEKPKPFQPTPLLDCLGDRHRVLERGRPVEARDLPDADIVVATWWHTAEWVARLPASKGRKVYLLQDYEVFPHLPMDRVAATYRFDMHKIAVSSYIRDTIQTNHGINGIEVVPNAVDLDQFKALPRSRNTDLTVGFLYTPVQRKNVLLAIESLELARHLVPGLKALAFGRKHPSDELLLPDWIAFRQAPDQAEIPGIYAACDLWLFTSDHEGFGLPILEAMACRTPVLATRAGAAPELVNGENGLLLPGDPQAFAREIARFAGMSDAEWLRYSVAAHATATAYTWEDAADRFLASLRQACTA</sequence>
<organism evidence="3 4">
    <name type="scientific">Rhodovulum steppense</name>
    <dbReference type="NCBI Taxonomy" id="540251"/>
    <lineage>
        <taxon>Bacteria</taxon>
        <taxon>Pseudomonadati</taxon>
        <taxon>Pseudomonadota</taxon>
        <taxon>Alphaproteobacteria</taxon>
        <taxon>Rhodobacterales</taxon>
        <taxon>Paracoccaceae</taxon>
        <taxon>Rhodovulum</taxon>
    </lineage>
</organism>
<comment type="caution">
    <text evidence="3">The sequence shown here is derived from an EMBL/GenBank/DDBJ whole genome shotgun (WGS) entry which is preliminary data.</text>
</comment>
<evidence type="ECO:0000259" key="2">
    <source>
        <dbReference type="Pfam" id="PF13439"/>
    </source>
</evidence>
<dbReference type="Gene3D" id="3.40.50.2000">
    <property type="entry name" value="Glycogen Phosphorylase B"/>
    <property type="match status" value="1"/>
</dbReference>
<dbReference type="GO" id="GO:0016757">
    <property type="term" value="F:glycosyltransferase activity"/>
    <property type="evidence" value="ECO:0007669"/>
    <property type="project" value="TreeGrafter"/>
</dbReference>
<keyword evidence="4" id="KW-1185">Reference proteome</keyword>
<gene>
    <name evidence="3" type="ORF">EV216_13611</name>
</gene>
<dbReference type="SUPFAM" id="SSF53756">
    <property type="entry name" value="UDP-Glycosyltransferase/glycogen phosphorylase"/>
    <property type="match status" value="1"/>
</dbReference>
<keyword evidence="1 3" id="KW-0808">Transferase</keyword>
<dbReference type="Pfam" id="PF13439">
    <property type="entry name" value="Glyco_transf_4"/>
    <property type="match status" value="1"/>
</dbReference>
<evidence type="ECO:0000313" key="4">
    <source>
        <dbReference type="Proteomes" id="UP000295277"/>
    </source>
</evidence>
<dbReference type="GO" id="GO:0009103">
    <property type="term" value="P:lipopolysaccharide biosynthetic process"/>
    <property type="evidence" value="ECO:0007669"/>
    <property type="project" value="TreeGrafter"/>
</dbReference>
<feature type="domain" description="Glycosyltransferase subfamily 4-like N-terminal" evidence="2">
    <location>
        <begin position="13"/>
        <end position="175"/>
    </location>
</feature>
<reference evidence="3 4" key="1">
    <citation type="submission" date="2019-03" db="EMBL/GenBank/DDBJ databases">
        <title>Genomic Encyclopedia of Type Strains, Phase IV (KMG-IV): sequencing the most valuable type-strain genomes for metagenomic binning, comparative biology and taxonomic classification.</title>
        <authorList>
            <person name="Goeker M."/>
        </authorList>
    </citation>
    <scope>NUCLEOTIDE SEQUENCE [LARGE SCALE GENOMIC DNA]</scope>
    <source>
        <strain evidence="3 4">DSM 21153</strain>
    </source>
</reference>
<dbReference type="PANTHER" id="PTHR46401">
    <property type="entry name" value="GLYCOSYLTRANSFERASE WBBK-RELATED"/>
    <property type="match status" value="1"/>
</dbReference>
<proteinExistence type="predicted"/>
<dbReference type="CDD" id="cd03801">
    <property type="entry name" value="GT4_PimA-like"/>
    <property type="match status" value="1"/>
</dbReference>
<dbReference type="InterPro" id="IPR028098">
    <property type="entry name" value="Glyco_trans_4-like_N"/>
</dbReference>
<dbReference type="RefSeq" id="WP_132696800.1">
    <property type="nucleotide sequence ID" value="NZ_SLVM01000036.1"/>
</dbReference>